<dbReference type="EMBL" id="RAWG01000274">
    <property type="protein sequence ID" value="RKH36883.1"/>
    <property type="molecule type" value="Genomic_DNA"/>
</dbReference>
<evidence type="ECO:0000256" key="1">
    <source>
        <dbReference type="SAM" id="SignalP"/>
    </source>
</evidence>
<keyword evidence="1" id="KW-0732">Signal</keyword>
<dbReference type="Proteomes" id="UP000273405">
    <property type="component" value="Unassembled WGS sequence"/>
</dbReference>
<name>A0A3A8MYF8_9BACT</name>
<gene>
    <name evidence="2" type="ORF">D7X12_31585</name>
</gene>
<evidence type="ECO:0000313" key="2">
    <source>
        <dbReference type="EMBL" id="RKH36883.1"/>
    </source>
</evidence>
<sequence length="268" mass="28475">MVVAYAVHHHEGDVTMPRFICLFMLCLALPVSSARAGEPVTEPPEASSQGWFENPTRSRSIFSPSALPLHAGEGFIGQQAIFITTAEVGLSERLSLNAASILPVTLIASDSKIHFTLMAGFKWTLPLTERLHLAFGAQGGIVNSDLPGKGDLRGVAASGILTYGTGDGHVSLAVQPLITWGWKGDSARPMVMPTLGGFVRLGEHWGLAGEAGLSPIAGVSDRFAFTTAGGRVMGRHWSLDLWLLAGKELRANKEVSVIPGASLLFHWG</sequence>
<evidence type="ECO:0000313" key="3">
    <source>
        <dbReference type="Proteomes" id="UP000273405"/>
    </source>
</evidence>
<protein>
    <recommendedName>
        <fullName evidence="4">Transporter</fullName>
    </recommendedName>
</protein>
<feature type="chain" id="PRO_5017222671" description="Transporter" evidence="1">
    <location>
        <begin position="37"/>
        <end position="268"/>
    </location>
</feature>
<feature type="signal peptide" evidence="1">
    <location>
        <begin position="1"/>
        <end position="36"/>
    </location>
</feature>
<dbReference type="AlphaFoldDB" id="A0A3A8MYF8"/>
<accession>A0A3A8MYF8</accession>
<evidence type="ECO:0008006" key="4">
    <source>
        <dbReference type="Google" id="ProtNLM"/>
    </source>
</evidence>
<organism evidence="2 3">
    <name type="scientific">Corallococcus sicarius</name>
    <dbReference type="NCBI Taxonomy" id="2316726"/>
    <lineage>
        <taxon>Bacteria</taxon>
        <taxon>Pseudomonadati</taxon>
        <taxon>Myxococcota</taxon>
        <taxon>Myxococcia</taxon>
        <taxon>Myxococcales</taxon>
        <taxon>Cystobacterineae</taxon>
        <taxon>Myxococcaceae</taxon>
        <taxon>Corallococcus</taxon>
    </lineage>
</organism>
<dbReference type="OrthoDB" id="5507622at2"/>
<keyword evidence="3" id="KW-1185">Reference proteome</keyword>
<proteinExistence type="predicted"/>
<reference evidence="3" key="1">
    <citation type="submission" date="2018-09" db="EMBL/GenBank/DDBJ databases">
        <authorList>
            <person name="Livingstone P.G."/>
            <person name="Whitworth D.E."/>
        </authorList>
    </citation>
    <scope>NUCLEOTIDE SEQUENCE [LARGE SCALE GENOMIC DNA]</scope>
    <source>
        <strain evidence="3">CA040B</strain>
    </source>
</reference>
<comment type="caution">
    <text evidence="2">The sequence shown here is derived from an EMBL/GenBank/DDBJ whole genome shotgun (WGS) entry which is preliminary data.</text>
</comment>